<organism evidence="8 9">
    <name type="scientific">Litoribacillus peritrichatus</name>
    <dbReference type="NCBI Taxonomy" id="718191"/>
    <lineage>
        <taxon>Bacteria</taxon>
        <taxon>Pseudomonadati</taxon>
        <taxon>Pseudomonadota</taxon>
        <taxon>Gammaproteobacteria</taxon>
        <taxon>Oceanospirillales</taxon>
        <taxon>Oceanospirillaceae</taxon>
        <taxon>Litoribacillus</taxon>
    </lineage>
</organism>
<evidence type="ECO:0000256" key="5">
    <source>
        <dbReference type="SAM" id="MobiDB-lite"/>
    </source>
</evidence>
<dbReference type="PROSITE" id="PS51007">
    <property type="entry name" value="CYTC"/>
    <property type="match status" value="1"/>
</dbReference>
<evidence type="ECO:0000256" key="1">
    <source>
        <dbReference type="ARBA" id="ARBA00022617"/>
    </source>
</evidence>
<keyword evidence="6" id="KW-0732">Signal</keyword>
<dbReference type="InterPro" id="IPR009056">
    <property type="entry name" value="Cyt_c-like_dom"/>
</dbReference>
<dbReference type="PANTHER" id="PTHR30600">
    <property type="entry name" value="CYTOCHROME C PEROXIDASE-RELATED"/>
    <property type="match status" value="1"/>
</dbReference>
<evidence type="ECO:0000256" key="4">
    <source>
        <dbReference type="PROSITE-ProRule" id="PRU00433"/>
    </source>
</evidence>
<proteinExistence type="predicted"/>
<evidence type="ECO:0000256" key="2">
    <source>
        <dbReference type="ARBA" id="ARBA00022723"/>
    </source>
</evidence>
<evidence type="ECO:0000313" key="8">
    <source>
        <dbReference type="EMBL" id="GAA3917518.1"/>
    </source>
</evidence>
<keyword evidence="3 4" id="KW-0408">Iron</keyword>
<dbReference type="InterPro" id="IPR051395">
    <property type="entry name" value="Cytochrome_c_Peroxidase/MauG"/>
</dbReference>
<dbReference type="Proteomes" id="UP001501565">
    <property type="component" value="Unassembled WGS sequence"/>
</dbReference>
<dbReference type="PANTHER" id="PTHR30600:SF4">
    <property type="entry name" value="CYTOCHROME C DOMAIN-CONTAINING PROTEIN"/>
    <property type="match status" value="1"/>
</dbReference>
<name>A0ABP7MD06_9GAMM</name>
<dbReference type="RefSeq" id="WP_344796234.1">
    <property type="nucleotide sequence ID" value="NZ_BAABBN010000004.1"/>
</dbReference>
<feature type="signal peptide" evidence="6">
    <location>
        <begin position="1"/>
        <end position="25"/>
    </location>
</feature>
<feature type="region of interest" description="Disordered" evidence="5">
    <location>
        <begin position="75"/>
        <end position="100"/>
    </location>
</feature>
<accession>A0ABP7MD06</accession>
<dbReference type="Gene3D" id="1.10.760.10">
    <property type="entry name" value="Cytochrome c-like domain"/>
    <property type="match status" value="1"/>
</dbReference>
<keyword evidence="2 4" id="KW-0479">Metal-binding</keyword>
<gene>
    <name evidence="8" type="ORF">GCM10022277_10680</name>
</gene>
<feature type="chain" id="PRO_5047477358" description="Cytochrome c domain-containing protein" evidence="6">
    <location>
        <begin position="26"/>
        <end position="486"/>
    </location>
</feature>
<feature type="domain" description="Cytochrome c" evidence="7">
    <location>
        <begin position="301"/>
        <end position="484"/>
    </location>
</feature>
<reference evidence="9" key="1">
    <citation type="journal article" date="2019" name="Int. J. Syst. Evol. Microbiol.">
        <title>The Global Catalogue of Microorganisms (GCM) 10K type strain sequencing project: providing services to taxonomists for standard genome sequencing and annotation.</title>
        <authorList>
            <consortium name="The Broad Institute Genomics Platform"/>
            <consortium name="The Broad Institute Genome Sequencing Center for Infectious Disease"/>
            <person name="Wu L."/>
            <person name="Ma J."/>
        </authorList>
    </citation>
    <scope>NUCLEOTIDE SEQUENCE [LARGE SCALE GENOMIC DNA]</scope>
    <source>
        <strain evidence="9">JCM 17551</strain>
    </source>
</reference>
<dbReference type="EMBL" id="BAABBN010000004">
    <property type="protein sequence ID" value="GAA3917518.1"/>
    <property type="molecule type" value="Genomic_DNA"/>
</dbReference>
<comment type="caution">
    <text evidence="8">The sequence shown here is derived from an EMBL/GenBank/DDBJ whole genome shotgun (WGS) entry which is preliminary data.</text>
</comment>
<dbReference type="InterPro" id="IPR036909">
    <property type="entry name" value="Cyt_c-like_dom_sf"/>
</dbReference>
<keyword evidence="1 4" id="KW-0349">Heme</keyword>
<evidence type="ECO:0000313" key="9">
    <source>
        <dbReference type="Proteomes" id="UP001501565"/>
    </source>
</evidence>
<sequence length="486" mass="53500">MKKLSVLIPSAFALTGLALSGQASAKFFEDTVIGERPAVEKHMSQEDIEAGNLHLKKIIKHGKVVFDARFNELDGRGRPATTGGGAPRDPHGQPEFLRTSGPDANACAGCHNQPSSGGAGDFVANVFVLAQTLDPVTESISPEFSNERNTLGMFGAGPIEMLAREMTEELITIREDAKMEAAYSNMSVTKPLEAKGVSFGSITVTPEGKVDPTNIEGVDWDLIIKPFHQKGAVVSLRQFTNNAMNHHHGIQTTERFGENTDPDQDGVENELSVGDVTAATVYQATLPAPKQKLSLNPIRRKAAREGEQLFSEVGCNSCHVPEMKLASREFSEPNPYNPNGNLKVEEVSELLTWDMTRFNEGNSLLKRHRQGAIIKAFTDLKRHNLCDDDYNHFCNEQLTQGSLIGFASADDFTVPGEPRPTEVFLTRKLWDVADSDPYGHRGDLTTITEAVYQHGGEARDVRDEFFDLQQEDRDKIVEFLKTLGVF</sequence>
<protein>
    <recommendedName>
        <fullName evidence="7">Cytochrome c domain-containing protein</fullName>
    </recommendedName>
</protein>
<evidence type="ECO:0000259" key="7">
    <source>
        <dbReference type="PROSITE" id="PS51007"/>
    </source>
</evidence>
<dbReference type="SUPFAM" id="SSF46626">
    <property type="entry name" value="Cytochrome c"/>
    <property type="match status" value="1"/>
</dbReference>
<evidence type="ECO:0000256" key="6">
    <source>
        <dbReference type="SAM" id="SignalP"/>
    </source>
</evidence>
<evidence type="ECO:0000256" key="3">
    <source>
        <dbReference type="ARBA" id="ARBA00023004"/>
    </source>
</evidence>
<keyword evidence="9" id="KW-1185">Reference proteome</keyword>